<dbReference type="PANTHER" id="PTHR10742">
    <property type="entry name" value="FLAVIN MONOAMINE OXIDASE"/>
    <property type="match status" value="1"/>
</dbReference>
<evidence type="ECO:0000259" key="1">
    <source>
        <dbReference type="Pfam" id="PF01593"/>
    </source>
</evidence>
<dbReference type="PANTHER" id="PTHR10742:SF342">
    <property type="entry name" value="AMINE OXIDASE"/>
    <property type="match status" value="1"/>
</dbReference>
<dbReference type="InterPro" id="IPR036188">
    <property type="entry name" value="FAD/NAD-bd_sf"/>
</dbReference>
<dbReference type="InterPro" id="IPR050281">
    <property type="entry name" value="Flavin_monoamine_oxidase"/>
</dbReference>
<evidence type="ECO:0000313" key="3">
    <source>
        <dbReference type="Proteomes" id="UP001174909"/>
    </source>
</evidence>
<dbReference type="PRINTS" id="PR00419">
    <property type="entry name" value="ADXRDTASE"/>
</dbReference>
<dbReference type="Pfam" id="PF01593">
    <property type="entry name" value="Amino_oxidase"/>
    <property type="match status" value="1"/>
</dbReference>
<dbReference type="EMBL" id="CASHTH010002064">
    <property type="protein sequence ID" value="CAI8024230.1"/>
    <property type="molecule type" value="Genomic_DNA"/>
</dbReference>
<dbReference type="GO" id="GO:0001716">
    <property type="term" value="F:L-amino-acid oxidase activity"/>
    <property type="evidence" value="ECO:0007669"/>
    <property type="project" value="TreeGrafter"/>
</dbReference>
<dbReference type="SUPFAM" id="SSF51905">
    <property type="entry name" value="FAD/NAD(P)-binding domain"/>
    <property type="match status" value="1"/>
</dbReference>
<organism evidence="2 3">
    <name type="scientific">Geodia barretti</name>
    <name type="common">Barrett's horny sponge</name>
    <dbReference type="NCBI Taxonomy" id="519541"/>
    <lineage>
        <taxon>Eukaryota</taxon>
        <taxon>Metazoa</taxon>
        <taxon>Porifera</taxon>
        <taxon>Demospongiae</taxon>
        <taxon>Heteroscleromorpha</taxon>
        <taxon>Tetractinellida</taxon>
        <taxon>Astrophorina</taxon>
        <taxon>Geodiidae</taxon>
        <taxon>Geodia</taxon>
    </lineage>
</organism>
<gene>
    <name evidence="2" type="ORF">GBAR_LOCUS14092</name>
</gene>
<dbReference type="AlphaFoldDB" id="A0AA35S696"/>
<keyword evidence="3" id="KW-1185">Reference proteome</keyword>
<feature type="domain" description="Amine oxidase" evidence="1">
    <location>
        <begin position="102"/>
        <end position="182"/>
    </location>
</feature>
<reference evidence="2" key="1">
    <citation type="submission" date="2023-03" db="EMBL/GenBank/DDBJ databases">
        <authorList>
            <person name="Steffen K."/>
            <person name="Cardenas P."/>
        </authorList>
    </citation>
    <scope>NUCLEOTIDE SEQUENCE</scope>
</reference>
<dbReference type="Gene3D" id="3.50.50.60">
    <property type="entry name" value="FAD/NAD(P)-binding domain"/>
    <property type="match status" value="1"/>
</dbReference>
<protein>
    <submittedName>
        <fullName evidence="2">L-amino-acid oxidase</fullName>
    </submittedName>
</protein>
<comment type="caution">
    <text evidence="2">The sequence shown here is derived from an EMBL/GenBank/DDBJ whole genome shotgun (WGS) entry which is preliminary data.</text>
</comment>
<dbReference type="Proteomes" id="UP001174909">
    <property type="component" value="Unassembled WGS sequence"/>
</dbReference>
<evidence type="ECO:0000313" key="2">
    <source>
        <dbReference type="EMBL" id="CAI8024230.1"/>
    </source>
</evidence>
<accession>A0AA35S696</accession>
<name>A0AA35S696_GEOBA</name>
<dbReference type="InterPro" id="IPR002937">
    <property type="entry name" value="Amino_oxidase"/>
</dbReference>
<dbReference type="GO" id="GO:0009063">
    <property type="term" value="P:amino acid catabolic process"/>
    <property type="evidence" value="ECO:0007669"/>
    <property type="project" value="TreeGrafter"/>
</dbReference>
<proteinExistence type="predicted"/>
<sequence>MVSVEERGVLYEPNWLTGDPGGYEETTEVPLSAVSETTGEEEVAEPLQQSDLLRPILMDIARHGLSHAYEKYRNRGHPICSGGGECKQTQNPKNIIVVGAGMAGMVAAYELIRVGHNVTILEAQDRAGGRVRTYDHKDGFKKGLHVDAGAMRLPNRPGDKYKVHFLTDYYTEELFKLEVVDFVNSNDNTFLKFYNYPLTQKKGKFGS</sequence>
<dbReference type="Gene3D" id="3.90.660.10">
    <property type="match status" value="1"/>
</dbReference>